<dbReference type="Proteomes" id="UP000309128">
    <property type="component" value="Unassembled WGS sequence"/>
</dbReference>
<proteinExistence type="predicted"/>
<dbReference type="RefSeq" id="WP_170223600.1">
    <property type="nucleotide sequence ID" value="NZ_VCKY01000245.1"/>
</dbReference>
<accession>A0A5S4EZZ0</accession>
<name>A0A5S4EZZ0_9ACTN</name>
<evidence type="ECO:0000256" key="1">
    <source>
        <dbReference type="SAM" id="MobiDB-lite"/>
    </source>
</evidence>
<dbReference type="AlphaFoldDB" id="A0A5S4EZZ0"/>
<comment type="caution">
    <text evidence="2">The sequence shown here is derived from an EMBL/GenBank/DDBJ whole genome shotgun (WGS) entry which is preliminary data.</text>
</comment>
<evidence type="ECO:0000313" key="3">
    <source>
        <dbReference type="Proteomes" id="UP000309128"/>
    </source>
</evidence>
<evidence type="ECO:0000313" key="2">
    <source>
        <dbReference type="EMBL" id="TMR09214.1"/>
    </source>
</evidence>
<gene>
    <name evidence="2" type="ORF">ETD86_44490</name>
</gene>
<protein>
    <submittedName>
        <fullName evidence="2">Uncharacterized protein</fullName>
    </submittedName>
</protein>
<reference evidence="2 3" key="1">
    <citation type="submission" date="2019-05" db="EMBL/GenBank/DDBJ databases">
        <title>Draft genome sequence of Nonomuraea turkmeniaca DSM 43926.</title>
        <authorList>
            <person name="Saricaoglu S."/>
            <person name="Isik K."/>
        </authorList>
    </citation>
    <scope>NUCLEOTIDE SEQUENCE [LARGE SCALE GENOMIC DNA]</scope>
    <source>
        <strain evidence="2 3">DSM 43926</strain>
    </source>
</reference>
<dbReference type="EMBL" id="VCKY01000245">
    <property type="protein sequence ID" value="TMR09214.1"/>
    <property type="molecule type" value="Genomic_DNA"/>
</dbReference>
<keyword evidence="3" id="KW-1185">Reference proteome</keyword>
<sequence length="93" mass="10214">MERVAPALPTDRYEAARFSYIDSLREGKQRLGRRPLMSRWGLEQREAEEIIADVERERAQAAETKGAEAPVAEAGIPSPDGTRTSATSEVDAA</sequence>
<feature type="compositionally biased region" description="Polar residues" evidence="1">
    <location>
        <begin position="81"/>
        <end position="93"/>
    </location>
</feature>
<feature type="region of interest" description="Disordered" evidence="1">
    <location>
        <begin position="58"/>
        <end position="93"/>
    </location>
</feature>
<organism evidence="2 3">
    <name type="scientific">Nonomuraea turkmeniaca</name>
    <dbReference type="NCBI Taxonomy" id="103838"/>
    <lineage>
        <taxon>Bacteria</taxon>
        <taxon>Bacillati</taxon>
        <taxon>Actinomycetota</taxon>
        <taxon>Actinomycetes</taxon>
        <taxon>Streptosporangiales</taxon>
        <taxon>Streptosporangiaceae</taxon>
        <taxon>Nonomuraea</taxon>
    </lineage>
</organism>